<reference evidence="3" key="1">
    <citation type="submission" date="2014-02" db="EMBL/GenBank/DDBJ databases">
        <authorList>
            <person name="Gan H."/>
        </authorList>
    </citation>
    <scope>NUCLEOTIDE SEQUENCE [LARGE SCALE GENOMIC DNA]</scope>
    <source>
        <strain evidence="3">S1</strain>
    </source>
</reference>
<evidence type="ECO:0000259" key="1">
    <source>
        <dbReference type="Pfam" id="PF00149"/>
    </source>
</evidence>
<dbReference type="Gene3D" id="3.60.21.10">
    <property type="match status" value="1"/>
</dbReference>
<dbReference type="AlphaFoldDB" id="A0A1L1PBW5"/>
<dbReference type="SUPFAM" id="SSF56300">
    <property type="entry name" value="Metallo-dependent phosphatases"/>
    <property type="match status" value="1"/>
</dbReference>
<dbReference type="RefSeq" id="WP_035621400.1">
    <property type="nucleotide sequence ID" value="NZ_CCAE010000011.1"/>
</dbReference>
<dbReference type="GO" id="GO:0016787">
    <property type="term" value="F:hydrolase activity"/>
    <property type="evidence" value="ECO:0007669"/>
    <property type="project" value="InterPro"/>
</dbReference>
<dbReference type="Proteomes" id="UP000028878">
    <property type="component" value="Unassembled WGS sequence"/>
</dbReference>
<dbReference type="InterPro" id="IPR029052">
    <property type="entry name" value="Metallo-depent_PP-like"/>
</dbReference>
<organism evidence="2 3">
    <name type="scientific">Hydrogenophaga intermedia</name>
    <dbReference type="NCBI Taxonomy" id="65786"/>
    <lineage>
        <taxon>Bacteria</taxon>
        <taxon>Pseudomonadati</taxon>
        <taxon>Pseudomonadota</taxon>
        <taxon>Betaproteobacteria</taxon>
        <taxon>Burkholderiales</taxon>
        <taxon>Comamonadaceae</taxon>
        <taxon>Hydrogenophaga</taxon>
    </lineage>
</organism>
<feature type="domain" description="Calcineurin-like phosphoesterase" evidence="1">
    <location>
        <begin position="1"/>
        <end position="237"/>
    </location>
</feature>
<dbReference type="PANTHER" id="PTHR37844">
    <property type="entry name" value="SER/THR PROTEIN PHOSPHATASE SUPERFAMILY (AFU_ORTHOLOGUE AFUA_1G14840)"/>
    <property type="match status" value="1"/>
</dbReference>
<name>A0A1L1PBW5_HYDIT</name>
<sequence>MRALVLSDLHLEFHGFETVHNGRRIDDGVDVVVLAGDIAAGNDGIGWARRAFPSKEIVYVVGNHEFYGAVYELRMEDLRAAAEIEGVHFLERDRATISGITFLGATLWTDFKLFDELEFSMEEAYYGLNDFGAIKTHLPRGEEEAYQIGVYPGQSPSRSRNFLPIDSAKIHATTVDWLNDELAAVESARTIVVTHHAPHRMSIHPRYQADGLTPAFASDLEHLMGRSRYWIHGHMHDSQRYVVNGTEVVLNPRGYPMFSGGFENKNFDPTLAIEI</sequence>
<gene>
    <name evidence="2" type="ORF">BN948_01934</name>
</gene>
<reference evidence="3" key="2">
    <citation type="submission" date="2014-11" db="EMBL/GenBank/DDBJ databases">
        <title>Draft genome sequence of Hydrogenophaga intermedia S1.</title>
        <authorList>
            <person name="Gan H.M."/>
            <person name="Chew T.H."/>
            <person name="Stolz A."/>
        </authorList>
    </citation>
    <scope>NUCLEOTIDE SEQUENCE [LARGE SCALE GENOMIC DNA]</scope>
    <source>
        <strain evidence="3">S1</strain>
    </source>
</reference>
<proteinExistence type="predicted"/>
<protein>
    <submittedName>
        <fullName evidence="2">Putative phosphoesterase</fullName>
    </submittedName>
</protein>
<dbReference type="Pfam" id="PF00149">
    <property type="entry name" value="Metallophos"/>
    <property type="match status" value="1"/>
</dbReference>
<dbReference type="EMBL" id="CCAE010000011">
    <property type="protein sequence ID" value="CDN87512.1"/>
    <property type="molecule type" value="Genomic_DNA"/>
</dbReference>
<dbReference type="InterPro" id="IPR004843">
    <property type="entry name" value="Calcineurin-like_PHP"/>
</dbReference>
<evidence type="ECO:0000313" key="2">
    <source>
        <dbReference type="EMBL" id="CDN87512.1"/>
    </source>
</evidence>
<accession>A0A1L1PBW5</accession>
<dbReference type="PANTHER" id="PTHR37844:SF2">
    <property type="entry name" value="SER_THR PROTEIN PHOSPHATASE SUPERFAMILY (AFU_ORTHOLOGUE AFUA_1G14840)"/>
    <property type="match status" value="1"/>
</dbReference>
<evidence type="ECO:0000313" key="3">
    <source>
        <dbReference type="Proteomes" id="UP000028878"/>
    </source>
</evidence>
<keyword evidence="3" id="KW-1185">Reference proteome</keyword>